<feature type="non-terminal residue" evidence="1">
    <location>
        <position position="315"/>
    </location>
</feature>
<organism evidence="1 2">
    <name type="scientific">Aspergillus bertholletiae</name>
    <dbReference type="NCBI Taxonomy" id="1226010"/>
    <lineage>
        <taxon>Eukaryota</taxon>
        <taxon>Fungi</taxon>
        <taxon>Dikarya</taxon>
        <taxon>Ascomycota</taxon>
        <taxon>Pezizomycotina</taxon>
        <taxon>Eurotiomycetes</taxon>
        <taxon>Eurotiomycetidae</taxon>
        <taxon>Eurotiales</taxon>
        <taxon>Aspergillaceae</taxon>
        <taxon>Aspergillus</taxon>
        <taxon>Aspergillus subgen. Circumdati</taxon>
    </lineage>
</organism>
<name>A0A5N7B8K6_9EURO</name>
<dbReference type="Gene3D" id="3.40.50.150">
    <property type="entry name" value="Vaccinia Virus protein VP39"/>
    <property type="match status" value="1"/>
</dbReference>
<protein>
    <recommendedName>
        <fullName evidence="3">S-adenosyl-L-methionine-dependent methyltransferase</fullName>
    </recommendedName>
</protein>
<dbReference type="Proteomes" id="UP000326198">
    <property type="component" value="Unassembled WGS sequence"/>
</dbReference>
<reference evidence="1 2" key="1">
    <citation type="submission" date="2019-04" db="EMBL/GenBank/DDBJ databases">
        <title>Friends and foes A comparative genomics studyof 23 Aspergillus species from section Flavi.</title>
        <authorList>
            <consortium name="DOE Joint Genome Institute"/>
            <person name="Kjaerbolling I."/>
            <person name="Vesth T."/>
            <person name="Frisvad J.C."/>
            <person name="Nybo J.L."/>
            <person name="Theobald S."/>
            <person name="Kildgaard S."/>
            <person name="Isbrandt T."/>
            <person name="Kuo A."/>
            <person name="Sato A."/>
            <person name="Lyhne E.K."/>
            <person name="Kogle M.E."/>
            <person name="Wiebenga A."/>
            <person name="Kun R.S."/>
            <person name="Lubbers R.J."/>
            <person name="Makela M.R."/>
            <person name="Barry K."/>
            <person name="Chovatia M."/>
            <person name="Clum A."/>
            <person name="Daum C."/>
            <person name="Haridas S."/>
            <person name="He G."/>
            <person name="LaButti K."/>
            <person name="Lipzen A."/>
            <person name="Mondo S."/>
            <person name="Riley R."/>
            <person name="Salamov A."/>
            <person name="Simmons B.A."/>
            <person name="Magnuson J.K."/>
            <person name="Henrissat B."/>
            <person name="Mortensen U.H."/>
            <person name="Larsen T.O."/>
            <person name="Devries R.P."/>
            <person name="Grigoriev I.V."/>
            <person name="Machida M."/>
            <person name="Baker S.E."/>
            <person name="Andersen M.R."/>
        </authorList>
    </citation>
    <scope>NUCLEOTIDE SEQUENCE [LARGE SCALE GENOMIC DNA]</scope>
    <source>
        <strain evidence="1 2">IBT 29228</strain>
    </source>
</reference>
<evidence type="ECO:0008006" key="3">
    <source>
        <dbReference type="Google" id="ProtNLM"/>
    </source>
</evidence>
<dbReference type="InterPro" id="IPR029063">
    <property type="entry name" value="SAM-dependent_MTases_sf"/>
</dbReference>
<accession>A0A5N7B8K6</accession>
<dbReference type="OrthoDB" id="2013972at2759"/>
<proteinExistence type="predicted"/>
<evidence type="ECO:0000313" key="2">
    <source>
        <dbReference type="Proteomes" id="UP000326198"/>
    </source>
</evidence>
<dbReference type="SUPFAM" id="SSF53335">
    <property type="entry name" value="S-adenosyl-L-methionine-dependent methyltransferases"/>
    <property type="match status" value="2"/>
</dbReference>
<keyword evidence="2" id="KW-1185">Reference proteome</keyword>
<gene>
    <name evidence="1" type="ORF">BDV26DRAFT_262239</name>
</gene>
<dbReference type="EMBL" id="ML736213">
    <property type="protein sequence ID" value="KAE8378082.1"/>
    <property type="molecule type" value="Genomic_DNA"/>
</dbReference>
<evidence type="ECO:0000313" key="1">
    <source>
        <dbReference type="EMBL" id="KAE8378082.1"/>
    </source>
</evidence>
<sequence>MATRSKKQPGHDLEYLRIRNDHTWENGRRYHGHKSEFPFPDDRRTTAGIVWPDLAGGKPFIAPLNLPLKKNTKILDVAARGGAWLYSLRDSDDGIYSKARLTGLEPAWMVGDAGPAWLLHRDLEGPWPFTAKEAFHLIHGEALGGLLKDWDGFYTNAFKYLVPGGWVEIREHNLKFCPREGKEKEMEGKWDAIQQWSELIDEAAQKFGKRVNMGAKQKELMEQTGLVDIQEQIFKIPTRVWKDDPTTKNGEYYHDHWIDNIEGYSLRLFTKTLGWSKEDTDGLLKRVLQELDQEDLQLYSLFYLIIGRKPTSAAR</sequence>
<dbReference type="AlphaFoldDB" id="A0A5N7B8K6"/>